<evidence type="ECO:0000313" key="2">
    <source>
        <dbReference type="EMBL" id="GAK53498.1"/>
    </source>
</evidence>
<dbReference type="Pfam" id="PF00756">
    <property type="entry name" value="Esterase"/>
    <property type="match status" value="1"/>
</dbReference>
<organism evidence="2">
    <name type="scientific">Candidatus Moduliflexus flocculans</name>
    <dbReference type="NCBI Taxonomy" id="1499966"/>
    <lineage>
        <taxon>Bacteria</taxon>
        <taxon>Candidatus Moduliflexota</taxon>
        <taxon>Candidatus Moduliflexia</taxon>
        <taxon>Candidatus Moduliflexales</taxon>
        <taxon>Candidatus Moduliflexaceae</taxon>
    </lineage>
</organism>
<keyword evidence="3" id="KW-1185">Reference proteome</keyword>
<dbReference type="InterPro" id="IPR050583">
    <property type="entry name" value="Mycobacterial_A85_antigen"/>
</dbReference>
<accession>A0A0S6W5I8</accession>
<dbReference type="PANTHER" id="PTHR48098">
    <property type="entry name" value="ENTEROCHELIN ESTERASE-RELATED"/>
    <property type="match status" value="1"/>
</dbReference>
<protein>
    <submittedName>
        <fullName evidence="2">Esterase</fullName>
    </submittedName>
</protein>
<name>A0A0S6W5I8_9BACT</name>
<dbReference type="EMBL" id="DF820459">
    <property type="protein sequence ID" value="GAK53498.1"/>
    <property type="molecule type" value="Genomic_DNA"/>
</dbReference>
<evidence type="ECO:0000256" key="1">
    <source>
        <dbReference type="SAM" id="SignalP"/>
    </source>
</evidence>
<keyword evidence="1" id="KW-0732">Signal</keyword>
<feature type="chain" id="PRO_5006631643" evidence="1">
    <location>
        <begin position="24"/>
        <end position="318"/>
    </location>
</feature>
<evidence type="ECO:0000313" key="3">
    <source>
        <dbReference type="Proteomes" id="UP000030700"/>
    </source>
</evidence>
<dbReference type="PANTHER" id="PTHR48098:SF1">
    <property type="entry name" value="DIACYLGLYCEROL ACYLTRANSFERASE_MYCOLYLTRANSFERASE AG85A"/>
    <property type="match status" value="1"/>
</dbReference>
<dbReference type="Proteomes" id="UP000030700">
    <property type="component" value="Unassembled WGS sequence"/>
</dbReference>
<dbReference type="STRING" id="1499966.U14_04763"/>
<dbReference type="HOGENOM" id="CLU_873359_0_0_0"/>
<dbReference type="Gene3D" id="3.40.50.1820">
    <property type="entry name" value="alpha/beta hydrolase"/>
    <property type="match status" value="1"/>
</dbReference>
<dbReference type="InterPro" id="IPR000801">
    <property type="entry name" value="Esterase-like"/>
</dbReference>
<reference evidence="2" key="1">
    <citation type="journal article" date="2015" name="PeerJ">
        <title>First genomic representation of candidate bacterial phylum KSB3 points to enhanced environmental sensing as a trigger of wastewater bulking.</title>
        <authorList>
            <person name="Sekiguchi Y."/>
            <person name="Ohashi A."/>
            <person name="Parks D.H."/>
            <person name="Yamauchi T."/>
            <person name="Tyson G.W."/>
            <person name="Hugenholtz P."/>
        </authorList>
    </citation>
    <scope>NUCLEOTIDE SEQUENCE [LARGE SCALE GENOMIC DNA]</scope>
</reference>
<dbReference type="InterPro" id="IPR029058">
    <property type="entry name" value="AB_hydrolase_fold"/>
</dbReference>
<proteinExistence type="predicted"/>
<dbReference type="SUPFAM" id="SSF53474">
    <property type="entry name" value="alpha/beta-Hydrolases"/>
    <property type="match status" value="1"/>
</dbReference>
<dbReference type="AlphaFoldDB" id="A0A0S6W5I8"/>
<dbReference type="GO" id="GO:0016747">
    <property type="term" value="F:acyltransferase activity, transferring groups other than amino-acyl groups"/>
    <property type="evidence" value="ECO:0007669"/>
    <property type="project" value="TreeGrafter"/>
</dbReference>
<gene>
    <name evidence="2" type="ORF">U14_04763</name>
</gene>
<sequence>MNTQIWKVMALMFMLFAITPVAATEETLQTATPTPQPTVEVKREKIDSQALAGNLLGDPTERTVYVLLPPGYATSDKRYPVVYVTPGGLGEPSGPAFKFEMFMKSLLGKGEIKEMIVVVPDGTDKLGFSFFMSSSTIGDYETYLTQEVVGYVDTHYRTLPTSDSRGITGCSRGGTASMRLGFRYPTVFSVVASGAGEWDYSLDVWPSDLETVQRLKQLPRIISDFSPFGIGWYVEMAAATAPDPNNPPFYCEMPFRIVDGRGEFVQRSLPGSLKPTLPTKRAGIYSSRSDCEAFSFGMGCMMPTFRCRFTVSYTCLPT</sequence>
<feature type="signal peptide" evidence="1">
    <location>
        <begin position="1"/>
        <end position="23"/>
    </location>
</feature>